<keyword evidence="2" id="KW-0720">Serine protease</keyword>
<evidence type="ECO:0000313" key="6">
    <source>
        <dbReference type="Proteomes" id="UP000009073"/>
    </source>
</evidence>
<dbReference type="FunFam" id="2.40.10.10:FF:000068">
    <property type="entry name" value="transmembrane protease serine 2"/>
    <property type="match status" value="1"/>
</dbReference>
<evidence type="ECO:0000256" key="2">
    <source>
        <dbReference type="RuleBase" id="RU363034"/>
    </source>
</evidence>
<dbReference type="HOGENOM" id="CLU_006842_1_1_6"/>
<dbReference type="Proteomes" id="UP000009073">
    <property type="component" value="Chromosome"/>
</dbReference>
<dbReference type="PRINTS" id="PR00722">
    <property type="entry name" value="CHYMOTRYPSIN"/>
</dbReference>
<protein>
    <submittedName>
        <fullName evidence="5">Peptidase S1 and S6 chymotrypsin/Hap</fullName>
    </submittedName>
</protein>
<dbReference type="PROSITE" id="PS50240">
    <property type="entry name" value="TRYPSIN_DOM"/>
    <property type="match status" value="1"/>
</dbReference>
<reference evidence="5 6" key="2">
    <citation type="journal article" date="2011" name="Stand. Genomic Sci.">
        <title>Complete genome sequence of Tolumonas auensis type strain (TA 4).</title>
        <authorList>
            <person name="Chertkov O."/>
            <person name="Copeland A."/>
            <person name="Lucas S."/>
            <person name="Lapidus A."/>
            <person name="Berry K.W."/>
            <person name="Detter J.C."/>
            <person name="Del Rio T.G."/>
            <person name="Hammon N."/>
            <person name="Dalin E."/>
            <person name="Tice H."/>
            <person name="Pitluck S."/>
            <person name="Richardson P."/>
            <person name="Bruce D."/>
            <person name="Goodwin L."/>
            <person name="Han C."/>
            <person name="Tapia R."/>
            <person name="Saunders E."/>
            <person name="Schmutz J."/>
            <person name="Brettin T."/>
            <person name="Larimer F."/>
            <person name="Land M."/>
            <person name="Hauser L."/>
            <person name="Spring S."/>
            <person name="Rohde M."/>
            <person name="Kyrpides N.C."/>
            <person name="Ivanova N."/>
            <person name="Goker M."/>
            <person name="Beller H.R."/>
            <person name="Klenk H.P."/>
            <person name="Woyke T."/>
        </authorList>
    </citation>
    <scope>NUCLEOTIDE SEQUENCE [LARGE SCALE GENOMIC DNA]</scope>
    <source>
        <strain evidence="6">DSM 9187 / TA4</strain>
    </source>
</reference>
<dbReference type="OrthoDB" id="9813836at2"/>
<dbReference type="Gene3D" id="2.40.10.10">
    <property type="entry name" value="Trypsin-like serine proteases"/>
    <property type="match status" value="1"/>
</dbReference>
<keyword evidence="1" id="KW-1015">Disulfide bond</keyword>
<dbReference type="GO" id="GO:0004252">
    <property type="term" value="F:serine-type endopeptidase activity"/>
    <property type="evidence" value="ECO:0007669"/>
    <property type="project" value="InterPro"/>
</dbReference>
<name>C4L7L5_TOLAT</name>
<accession>C4L7L5</accession>
<evidence type="ECO:0000256" key="1">
    <source>
        <dbReference type="ARBA" id="ARBA00023157"/>
    </source>
</evidence>
<organism evidence="5 6">
    <name type="scientific">Tolumonas auensis (strain DSM 9187 / NBRC 110442 / TA 4)</name>
    <dbReference type="NCBI Taxonomy" id="595494"/>
    <lineage>
        <taxon>Bacteria</taxon>
        <taxon>Pseudomonadati</taxon>
        <taxon>Pseudomonadota</taxon>
        <taxon>Gammaproteobacteria</taxon>
        <taxon>Aeromonadales</taxon>
        <taxon>Aeromonadaceae</taxon>
        <taxon>Tolumonas</taxon>
    </lineage>
</organism>
<evidence type="ECO:0000256" key="3">
    <source>
        <dbReference type="SAM" id="SignalP"/>
    </source>
</evidence>
<dbReference type="GO" id="GO:0006508">
    <property type="term" value="P:proteolysis"/>
    <property type="evidence" value="ECO:0007669"/>
    <property type="project" value="UniProtKB-KW"/>
</dbReference>
<dbReference type="PANTHER" id="PTHR24256">
    <property type="entry name" value="TRYPTASE-RELATED"/>
    <property type="match status" value="1"/>
</dbReference>
<dbReference type="RefSeq" id="WP_015879099.1">
    <property type="nucleotide sequence ID" value="NC_012691.1"/>
</dbReference>
<evidence type="ECO:0000313" key="5">
    <source>
        <dbReference type="EMBL" id="ACQ93631.1"/>
    </source>
</evidence>
<dbReference type="SMART" id="SM00020">
    <property type="entry name" value="Tryp_SPc"/>
    <property type="match status" value="1"/>
</dbReference>
<keyword evidence="2" id="KW-0645">Protease</keyword>
<proteinExistence type="predicted"/>
<evidence type="ECO:0000259" key="4">
    <source>
        <dbReference type="PROSITE" id="PS50240"/>
    </source>
</evidence>
<dbReference type="InterPro" id="IPR033116">
    <property type="entry name" value="TRYPSIN_SER"/>
</dbReference>
<dbReference type="InterPro" id="IPR043504">
    <property type="entry name" value="Peptidase_S1_PA_chymotrypsin"/>
</dbReference>
<dbReference type="PROSITE" id="PS00135">
    <property type="entry name" value="TRYPSIN_SER"/>
    <property type="match status" value="1"/>
</dbReference>
<dbReference type="KEGG" id="tau:Tola_2032"/>
<feature type="domain" description="Peptidase S1" evidence="4">
    <location>
        <begin position="28"/>
        <end position="248"/>
    </location>
</feature>
<reference evidence="6" key="1">
    <citation type="submission" date="2009-05" db="EMBL/GenBank/DDBJ databases">
        <title>Complete sequence of Tolumonas auensis DSM 9187.</title>
        <authorList>
            <consortium name="US DOE Joint Genome Institute"/>
            <person name="Lucas S."/>
            <person name="Copeland A."/>
            <person name="Lapidus A."/>
            <person name="Glavina del Rio T."/>
            <person name="Tice H."/>
            <person name="Bruce D."/>
            <person name="Goodwin L."/>
            <person name="Pitluck S."/>
            <person name="Chertkov O."/>
            <person name="Brettin T."/>
            <person name="Detter J.C."/>
            <person name="Han C."/>
            <person name="Larimer F."/>
            <person name="Land M."/>
            <person name="Hauser L."/>
            <person name="Kyrpides N."/>
            <person name="Mikhailova N."/>
            <person name="Spring S."/>
            <person name="Beller H."/>
        </authorList>
    </citation>
    <scope>NUCLEOTIDE SEQUENCE [LARGE SCALE GENOMIC DNA]</scope>
    <source>
        <strain evidence="6">DSM 9187 / TA4</strain>
    </source>
</reference>
<feature type="chain" id="PRO_5002938971" evidence="3">
    <location>
        <begin position="22"/>
        <end position="286"/>
    </location>
</feature>
<keyword evidence="3" id="KW-0732">Signal</keyword>
<keyword evidence="2" id="KW-0378">Hydrolase</keyword>
<feature type="signal peptide" evidence="3">
    <location>
        <begin position="1"/>
        <end position="21"/>
    </location>
</feature>
<dbReference type="STRING" id="595494.Tola_2032"/>
<dbReference type="InterPro" id="IPR001314">
    <property type="entry name" value="Peptidase_S1A"/>
</dbReference>
<dbReference type="EMBL" id="CP001616">
    <property type="protein sequence ID" value="ACQ93631.1"/>
    <property type="molecule type" value="Genomic_DNA"/>
</dbReference>
<dbReference type="AlphaFoldDB" id="C4L7L5"/>
<dbReference type="InterPro" id="IPR009003">
    <property type="entry name" value="Peptidase_S1_PA"/>
</dbReference>
<dbReference type="InterPro" id="IPR018114">
    <property type="entry name" value="TRYPSIN_HIS"/>
</dbReference>
<dbReference type="Pfam" id="PF00089">
    <property type="entry name" value="Trypsin"/>
    <property type="match status" value="1"/>
</dbReference>
<dbReference type="InterPro" id="IPR001254">
    <property type="entry name" value="Trypsin_dom"/>
</dbReference>
<dbReference type="SUPFAM" id="SSF50494">
    <property type="entry name" value="Trypsin-like serine proteases"/>
    <property type="match status" value="1"/>
</dbReference>
<keyword evidence="6" id="KW-1185">Reference proteome</keyword>
<gene>
    <name evidence="5" type="ordered locus">Tola_2032</name>
</gene>
<dbReference type="CDD" id="cd00190">
    <property type="entry name" value="Tryp_SPc"/>
    <property type="match status" value="1"/>
</dbReference>
<dbReference type="InterPro" id="IPR051487">
    <property type="entry name" value="Ser/Thr_Proteases_Immune/Dev"/>
</dbReference>
<sequence length="286" mass="30904">MLRSLLIFALLWLNIVSSSYAETISPKVVGGTTVPVAPSWMAALWIDTGSGIDFCSGTLIDTQWIMTAAHCVEMGNAPVITAQIGQADITEPANLAVVDKIVISPNYNSSTMYGDIALLHITTPQYVPTVTLPYRNASSSELYEGIQMRVYGWGETEAGVTEDYASATPYLQTATLTFQGFDYDFPDHIFAGDYGKDTCFGDSGSPLLFEGIQYGITSFGFTYTCGTGIPGGYTDVSHYSNWISDTIAWIDGTDDHHHSSGGGSGTELALMGFALLLLRLGFRFRL</sequence>
<dbReference type="PROSITE" id="PS00134">
    <property type="entry name" value="TRYPSIN_HIS"/>
    <property type="match status" value="1"/>
</dbReference>
<dbReference type="eggNOG" id="COG5640">
    <property type="taxonomic scope" value="Bacteria"/>
</dbReference>